<evidence type="ECO:0000256" key="1">
    <source>
        <dbReference type="ARBA" id="ARBA00004294"/>
    </source>
</evidence>
<dbReference type="GO" id="GO:0007005">
    <property type="term" value="P:mitochondrion organization"/>
    <property type="evidence" value="ECO:0007669"/>
    <property type="project" value="TreeGrafter"/>
</dbReference>
<dbReference type="Pfam" id="PF10568">
    <property type="entry name" value="Tom37"/>
    <property type="match status" value="1"/>
</dbReference>
<dbReference type="OMA" id="YSLPQNW"/>
<keyword evidence="8" id="KW-1133">Transmembrane helix</keyword>
<dbReference type="InterPro" id="IPR050931">
    <property type="entry name" value="Mito_Protein_Transport_Metaxin"/>
</dbReference>
<evidence type="ECO:0000256" key="8">
    <source>
        <dbReference type="SAM" id="Phobius"/>
    </source>
</evidence>
<organism evidence="10 11">
    <name type="scientific">Rhodotorula toruloides</name>
    <name type="common">Yeast</name>
    <name type="synonym">Rhodosporidium toruloides</name>
    <dbReference type="NCBI Taxonomy" id="5286"/>
    <lineage>
        <taxon>Eukaryota</taxon>
        <taxon>Fungi</taxon>
        <taxon>Dikarya</taxon>
        <taxon>Basidiomycota</taxon>
        <taxon>Pucciniomycotina</taxon>
        <taxon>Microbotryomycetes</taxon>
        <taxon>Sporidiobolales</taxon>
        <taxon>Sporidiobolaceae</taxon>
        <taxon>Rhodotorula</taxon>
    </lineage>
</organism>
<evidence type="ECO:0000256" key="2">
    <source>
        <dbReference type="ARBA" id="ARBA00022448"/>
    </source>
</evidence>
<name>A0A0K3CH45_RHOTO</name>
<dbReference type="GO" id="GO:0001401">
    <property type="term" value="C:SAM complex"/>
    <property type="evidence" value="ECO:0007669"/>
    <property type="project" value="InterPro"/>
</dbReference>
<feature type="domain" description="Mitochondrial outer membrane transport complex Sam37/metaxin N-terminal" evidence="9">
    <location>
        <begin position="25"/>
        <end position="140"/>
    </location>
</feature>
<evidence type="ECO:0000259" key="9">
    <source>
        <dbReference type="Pfam" id="PF10568"/>
    </source>
</evidence>
<dbReference type="GO" id="GO:0015031">
    <property type="term" value="P:protein transport"/>
    <property type="evidence" value="ECO:0007669"/>
    <property type="project" value="UniProtKB-KW"/>
</dbReference>
<dbReference type="Proteomes" id="UP000199069">
    <property type="component" value="Unassembled WGS sequence"/>
</dbReference>
<feature type="region of interest" description="Disordered" evidence="7">
    <location>
        <begin position="391"/>
        <end position="424"/>
    </location>
</feature>
<keyword evidence="5" id="KW-0496">Mitochondrion</keyword>
<dbReference type="STRING" id="5286.A0A0K3CH45"/>
<proteinExistence type="predicted"/>
<accession>A0A0K3CH45</accession>
<evidence type="ECO:0000256" key="4">
    <source>
        <dbReference type="ARBA" id="ARBA00022927"/>
    </source>
</evidence>
<dbReference type="EMBL" id="CWKI01000007">
    <property type="protein sequence ID" value="CTR07845.1"/>
    <property type="molecule type" value="Genomic_DNA"/>
</dbReference>
<keyword evidence="8" id="KW-0812">Transmembrane</keyword>
<sequence>MAGRYELHCLPGSHTHDLASLDPHSLVAASYLQLLCPGEWTIVDCSDPGLSPSGSLPFLKRGPDTFAGSAILAHLLQANEQGNGAVTGDAKAFQALLDTTVLPLVLHSLYSLPQNWLFIRSLLIPSLPWPSAFYRPNALRASARTQVDALHPDWWGLGGEAEKEAEDERRRKKALLETGVEGIRERKEEERREGKERMKKTFGEGKIVSAARQVFTALESTLAASSTPFFFSSPSPSPLDAHLSSLLSLALYLPLPTPILADLINASFPRLWTHTALLRRTLWSSDSLPLPPTRSSASSSLTASFTGALKALFPLPSPFSPRLTRHGAPISSHPPLTKQDLSFRRKRYTFFAVCAVGVVGWAVGTGQMPLPFGGRLGRLMGGGAGRRGWVRFRAGEEGEGEDEWEEGEEDEDDEEEDEFDDEED</sequence>
<keyword evidence="11" id="KW-1185">Reference proteome</keyword>
<evidence type="ECO:0000256" key="6">
    <source>
        <dbReference type="ARBA" id="ARBA00023136"/>
    </source>
</evidence>
<dbReference type="PANTHER" id="PTHR12289:SF41">
    <property type="entry name" value="FAILED AXON CONNECTIONS-RELATED"/>
    <property type="match status" value="1"/>
</dbReference>
<evidence type="ECO:0000256" key="3">
    <source>
        <dbReference type="ARBA" id="ARBA00022787"/>
    </source>
</evidence>
<dbReference type="PANTHER" id="PTHR12289">
    <property type="entry name" value="METAXIN RELATED"/>
    <property type="match status" value="1"/>
</dbReference>
<feature type="compositionally biased region" description="Acidic residues" evidence="7">
    <location>
        <begin position="397"/>
        <end position="424"/>
    </location>
</feature>
<evidence type="ECO:0000256" key="7">
    <source>
        <dbReference type="SAM" id="MobiDB-lite"/>
    </source>
</evidence>
<keyword evidence="2" id="KW-0813">Transport</keyword>
<evidence type="ECO:0000313" key="11">
    <source>
        <dbReference type="Proteomes" id="UP000199069"/>
    </source>
</evidence>
<dbReference type="InterPro" id="IPR019564">
    <property type="entry name" value="Sam37/metaxin_N"/>
</dbReference>
<comment type="subcellular location">
    <subcellularLocation>
        <location evidence="1">Mitochondrion outer membrane</location>
    </subcellularLocation>
</comment>
<keyword evidence="6 8" id="KW-0472">Membrane</keyword>
<evidence type="ECO:0000256" key="5">
    <source>
        <dbReference type="ARBA" id="ARBA00023128"/>
    </source>
</evidence>
<feature type="transmembrane region" description="Helical" evidence="8">
    <location>
        <begin position="348"/>
        <end position="370"/>
    </location>
</feature>
<keyword evidence="4" id="KW-0653">Protein transport</keyword>
<keyword evidence="3" id="KW-1000">Mitochondrion outer membrane</keyword>
<protein>
    <recommendedName>
        <fullName evidence="9">Mitochondrial outer membrane transport complex Sam37/metaxin N-terminal domain-containing protein</fullName>
    </recommendedName>
</protein>
<dbReference type="AlphaFoldDB" id="A0A0K3CH45"/>
<gene>
    <name evidence="10" type="primary">FGENESH: predicted gene_7.91</name>
    <name evidence="10" type="ORF">BN2166_0037060</name>
</gene>
<reference evidence="10 11" key="1">
    <citation type="submission" date="2015-07" db="EMBL/GenBank/DDBJ databases">
        <authorList>
            <person name="Cajimat M.N.B."/>
            <person name="Milazzo M.L."/>
            <person name="Fulhorst C.F."/>
        </authorList>
    </citation>
    <scope>NUCLEOTIDE SEQUENCE [LARGE SCALE GENOMIC DNA]</scope>
    <source>
        <strain evidence="10">Single colony</strain>
    </source>
</reference>
<evidence type="ECO:0000313" key="10">
    <source>
        <dbReference type="EMBL" id="CTR07845.1"/>
    </source>
</evidence>